<dbReference type="GO" id="GO:0052855">
    <property type="term" value="F:ADP-dependent NAD(P)H-hydrate dehydratase activity"/>
    <property type="evidence" value="ECO:0007669"/>
    <property type="project" value="UniProtKB-UniRule"/>
</dbReference>
<dbReference type="AlphaFoldDB" id="A0A1F7ILQ0"/>
<dbReference type="GO" id="GO:0110051">
    <property type="term" value="P:metabolite repair"/>
    <property type="evidence" value="ECO:0007669"/>
    <property type="project" value="TreeGrafter"/>
</dbReference>
<feature type="binding site" evidence="6">
    <location>
        <position position="250"/>
    </location>
    <ligand>
        <name>AMP</name>
        <dbReference type="ChEBI" id="CHEBI:456215"/>
    </ligand>
</feature>
<comment type="subunit">
    <text evidence="6">Homotetramer.</text>
</comment>
<comment type="catalytic activity">
    <reaction evidence="6">
        <text>(6S)-NADPHX + ADP = AMP + phosphate + NADPH + H(+)</text>
        <dbReference type="Rhea" id="RHEA:32235"/>
        <dbReference type="ChEBI" id="CHEBI:15378"/>
        <dbReference type="ChEBI" id="CHEBI:43474"/>
        <dbReference type="ChEBI" id="CHEBI:57783"/>
        <dbReference type="ChEBI" id="CHEBI:64076"/>
        <dbReference type="ChEBI" id="CHEBI:456215"/>
        <dbReference type="ChEBI" id="CHEBI:456216"/>
        <dbReference type="EC" id="4.2.1.136"/>
    </reaction>
</comment>
<dbReference type="Pfam" id="PF01256">
    <property type="entry name" value="Carb_kinase"/>
    <property type="match status" value="1"/>
</dbReference>
<evidence type="ECO:0000313" key="8">
    <source>
        <dbReference type="EMBL" id="OGK44309.1"/>
    </source>
</evidence>
<comment type="cofactor">
    <cofactor evidence="6">
        <name>Mg(2+)</name>
        <dbReference type="ChEBI" id="CHEBI:18420"/>
    </cofactor>
</comment>
<feature type="binding site" evidence="6">
    <location>
        <position position="45"/>
    </location>
    <ligand>
        <name>(6S)-NADPHX</name>
        <dbReference type="ChEBI" id="CHEBI:64076"/>
    </ligand>
</feature>
<comment type="catalytic activity">
    <reaction evidence="6">
        <text>(6S)-NADHX + ADP = AMP + phosphate + NADH + H(+)</text>
        <dbReference type="Rhea" id="RHEA:32223"/>
        <dbReference type="ChEBI" id="CHEBI:15378"/>
        <dbReference type="ChEBI" id="CHEBI:43474"/>
        <dbReference type="ChEBI" id="CHEBI:57945"/>
        <dbReference type="ChEBI" id="CHEBI:64074"/>
        <dbReference type="ChEBI" id="CHEBI:456215"/>
        <dbReference type="ChEBI" id="CHEBI:456216"/>
        <dbReference type="EC" id="4.2.1.136"/>
    </reaction>
</comment>
<feature type="domain" description="YjeF C-terminal" evidence="7">
    <location>
        <begin position="10"/>
        <end position="308"/>
    </location>
</feature>
<name>A0A1F7ILQ0_9BACT</name>
<gene>
    <name evidence="6" type="primary">nnrD</name>
    <name evidence="8" type="ORF">A3B40_01585</name>
</gene>
<keyword evidence="5 6" id="KW-0456">Lyase</keyword>
<dbReference type="PANTHER" id="PTHR12592">
    <property type="entry name" value="ATP-DEPENDENT (S)-NAD(P)H-HYDRATE DEHYDRATASE FAMILY MEMBER"/>
    <property type="match status" value="1"/>
</dbReference>
<organism evidence="8 9">
    <name type="scientific">Candidatus Roizmanbacteria bacterium RIFCSPLOWO2_01_FULL_37_16</name>
    <dbReference type="NCBI Taxonomy" id="1802058"/>
    <lineage>
        <taxon>Bacteria</taxon>
        <taxon>Candidatus Roizmaniibacteriota</taxon>
    </lineage>
</organism>
<accession>A0A1F7ILQ0</accession>
<dbReference type="InterPro" id="IPR029056">
    <property type="entry name" value="Ribokinase-like"/>
</dbReference>
<evidence type="ECO:0000313" key="9">
    <source>
        <dbReference type="Proteomes" id="UP000178040"/>
    </source>
</evidence>
<feature type="binding site" evidence="6">
    <location>
        <position position="251"/>
    </location>
    <ligand>
        <name>(6S)-NADPHX</name>
        <dbReference type="ChEBI" id="CHEBI:64076"/>
    </ligand>
</feature>
<dbReference type="GO" id="GO:0046496">
    <property type="term" value="P:nicotinamide nucleotide metabolic process"/>
    <property type="evidence" value="ECO:0007669"/>
    <property type="project" value="UniProtKB-UniRule"/>
</dbReference>
<evidence type="ECO:0000256" key="6">
    <source>
        <dbReference type="HAMAP-Rule" id="MF_01965"/>
    </source>
</evidence>
<evidence type="ECO:0000256" key="2">
    <source>
        <dbReference type="ARBA" id="ARBA00022840"/>
    </source>
</evidence>
<dbReference type="PROSITE" id="PS51383">
    <property type="entry name" value="YJEF_C_3"/>
    <property type="match status" value="1"/>
</dbReference>
<evidence type="ECO:0000259" key="7">
    <source>
        <dbReference type="PROSITE" id="PS51383"/>
    </source>
</evidence>
<feature type="binding site" evidence="6">
    <location>
        <position position="105"/>
    </location>
    <ligand>
        <name>(6S)-NADPHX</name>
        <dbReference type="ChEBI" id="CHEBI:64076"/>
    </ligand>
</feature>
<reference evidence="8 9" key="1">
    <citation type="journal article" date="2016" name="Nat. Commun.">
        <title>Thousands of microbial genomes shed light on interconnected biogeochemical processes in an aquifer system.</title>
        <authorList>
            <person name="Anantharaman K."/>
            <person name="Brown C.T."/>
            <person name="Hug L.A."/>
            <person name="Sharon I."/>
            <person name="Castelle C.J."/>
            <person name="Probst A.J."/>
            <person name="Thomas B.C."/>
            <person name="Singh A."/>
            <person name="Wilkins M.J."/>
            <person name="Karaoz U."/>
            <person name="Brodie E.L."/>
            <person name="Williams K.H."/>
            <person name="Hubbard S.S."/>
            <person name="Banfield J.F."/>
        </authorList>
    </citation>
    <scope>NUCLEOTIDE SEQUENCE [LARGE SCALE GENOMIC DNA]</scope>
</reference>
<comment type="caution">
    <text evidence="8">The sequence shown here is derived from an EMBL/GenBank/DDBJ whole genome shotgun (WGS) entry which is preliminary data.</text>
</comment>
<dbReference type="SUPFAM" id="SSF53613">
    <property type="entry name" value="Ribokinase-like"/>
    <property type="match status" value="1"/>
</dbReference>
<dbReference type="InterPro" id="IPR000631">
    <property type="entry name" value="CARKD"/>
</dbReference>
<comment type="similarity">
    <text evidence="6">Belongs to the NnrD/CARKD family.</text>
</comment>
<dbReference type="EC" id="4.2.1.136" evidence="6"/>
<dbReference type="EMBL" id="MGAI01000031">
    <property type="protein sequence ID" value="OGK44309.1"/>
    <property type="molecule type" value="Genomic_DNA"/>
</dbReference>
<dbReference type="PANTHER" id="PTHR12592:SF0">
    <property type="entry name" value="ATP-DEPENDENT (S)-NAD(P)H-HYDRATE DEHYDRATASE"/>
    <property type="match status" value="1"/>
</dbReference>
<dbReference type="Proteomes" id="UP000178040">
    <property type="component" value="Unassembled WGS sequence"/>
</dbReference>
<keyword evidence="4 6" id="KW-0520">NAD</keyword>
<dbReference type="CDD" id="cd01171">
    <property type="entry name" value="YXKO-related"/>
    <property type="match status" value="1"/>
</dbReference>
<protein>
    <recommendedName>
        <fullName evidence="6">ADP-dependent (S)-NAD(P)H-hydrate dehydratase</fullName>
        <ecNumber evidence="6">4.2.1.136</ecNumber>
    </recommendedName>
    <alternativeName>
        <fullName evidence="6">ADP-dependent NAD(P)HX dehydratase</fullName>
    </alternativeName>
</protein>
<comment type="function">
    <text evidence="6">Catalyzes the dehydration of the S-form of NAD(P)HX at the expense of ADP, which is converted to AMP. Together with NAD(P)HX epimerase, which catalyzes the epimerization of the S- and R-forms, the enzyme allows the repair of both epimers of NAD(P)HX, a damaged form of NAD(P)H that is a result of enzymatic or heat-dependent hydration.</text>
</comment>
<dbReference type="Gene3D" id="3.40.1190.20">
    <property type="match status" value="1"/>
</dbReference>
<evidence type="ECO:0000256" key="3">
    <source>
        <dbReference type="ARBA" id="ARBA00022857"/>
    </source>
</evidence>
<sequence>MMIKTSDTNSIKLFLENIHLPQPNSHKGQNGRVLIIGGSTLFHSASIWAAEITSHFVDMVHYCSTWENEEIFVSLKRKIRNGIVVSRKDLLSYIEEDDAILIGPGMVRGKISNFPALPAGRQFPISNFKDILRIKDEAMYTYYLTKYLLEEYPHKKFVLDAGALQMMKPEWLVKLKTKAIVTPHQGEFKRLFGLSVDRCSVDEKEKIVKEQAKKYNCVILLKAVRDYISDGEKTVVVDGGNAGLTKGGTGDILAGLTVSFFAKNPALDSCAMASYILKRSADEIFLKKGYWYNIKDIIDHVPIVTKQILIKK</sequence>
<dbReference type="GO" id="GO:0005524">
    <property type="term" value="F:ATP binding"/>
    <property type="evidence" value="ECO:0007669"/>
    <property type="project" value="UniProtKB-KW"/>
</dbReference>
<evidence type="ECO:0000256" key="1">
    <source>
        <dbReference type="ARBA" id="ARBA00022741"/>
    </source>
</evidence>
<keyword evidence="1 6" id="KW-0547">Nucleotide-binding</keyword>
<keyword evidence="3 6" id="KW-0521">NADP</keyword>
<evidence type="ECO:0000256" key="5">
    <source>
        <dbReference type="ARBA" id="ARBA00023239"/>
    </source>
</evidence>
<feature type="binding site" evidence="6">
    <location>
        <position position="184"/>
    </location>
    <ligand>
        <name>(6S)-NADPHX</name>
        <dbReference type="ChEBI" id="CHEBI:64076"/>
    </ligand>
</feature>
<comment type="caution">
    <text evidence="6">Lacks conserved residue(s) required for the propagation of feature annotation.</text>
</comment>
<dbReference type="HAMAP" id="MF_01965">
    <property type="entry name" value="NADHX_dehydratase"/>
    <property type="match status" value="1"/>
</dbReference>
<evidence type="ECO:0000256" key="4">
    <source>
        <dbReference type="ARBA" id="ARBA00023027"/>
    </source>
</evidence>
<proteinExistence type="inferred from homology"/>
<keyword evidence="2 6" id="KW-0067">ATP-binding</keyword>